<feature type="binding site" evidence="9">
    <location>
        <begin position="199"/>
        <end position="201"/>
    </location>
    <ligand>
        <name>NAD(+)</name>
        <dbReference type="ChEBI" id="CHEBI:57540"/>
    </ligand>
</feature>
<evidence type="ECO:0000256" key="8">
    <source>
        <dbReference type="ARBA" id="ARBA00047623"/>
    </source>
</evidence>
<evidence type="ECO:0000313" key="14">
    <source>
        <dbReference type="EMBL" id="QTX05767.1"/>
    </source>
</evidence>
<gene>
    <name evidence="9" type="primary">hutU</name>
    <name evidence="14" type="ORF">G127AT_06060</name>
</gene>
<accession>A0A975IPM3</accession>
<feature type="binding site" evidence="9">
    <location>
        <begin position="265"/>
        <end position="266"/>
    </location>
    <ligand>
        <name>NAD(+)</name>
        <dbReference type="ChEBI" id="CHEBI:57540"/>
    </ligand>
</feature>
<dbReference type="EMBL" id="CP071696">
    <property type="protein sequence ID" value="QTX05767.1"/>
    <property type="molecule type" value="Genomic_DNA"/>
</dbReference>
<dbReference type="InterPro" id="IPR038364">
    <property type="entry name" value="Urocanase_central_sf"/>
</dbReference>
<evidence type="ECO:0000256" key="3">
    <source>
        <dbReference type="ARBA" id="ARBA00011992"/>
    </source>
</evidence>
<feature type="region of interest" description="Disordered" evidence="10">
    <location>
        <begin position="1"/>
        <end position="50"/>
    </location>
</feature>
<dbReference type="PIRSF" id="PIRSF001423">
    <property type="entry name" value="Urocanate_hydrat"/>
    <property type="match status" value="1"/>
</dbReference>
<organism evidence="14 15">
    <name type="scientific">Agromyces archimandritae</name>
    <dbReference type="NCBI Taxonomy" id="2781962"/>
    <lineage>
        <taxon>Bacteria</taxon>
        <taxon>Bacillati</taxon>
        <taxon>Actinomycetota</taxon>
        <taxon>Actinomycetes</taxon>
        <taxon>Micrococcales</taxon>
        <taxon>Microbacteriaceae</taxon>
        <taxon>Agromyces</taxon>
    </lineage>
</organism>
<dbReference type="EC" id="4.2.1.49" evidence="3 9"/>
<dbReference type="PANTHER" id="PTHR12216">
    <property type="entry name" value="UROCANATE HYDRATASE"/>
    <property type="match status" value="1"/>
</dbReference>
<dbReference type="InterPro" id="IPR023636">
    <property type="entry name" value="Urocanase_CS"/>
</dbReference>
<dbReference type="KEGG" id="aarc:G127AT_06060"/>
<evidence type="ECO:0000259" key="12">
    <source>
        <dbReference type="Pfam" id="PF17391"/>
    </source>
</evidence>
<evidence type="ECO:0000259" key="11">
    <source>
        <dbReference type="Pfam" id="PF01175"/>
    </source>
</evidence>
<protein>
    <recommendedName>
        <fullName evidence="3 9">Urocanate hydratase</fullName>
        <shortName evidence="9">Urocanase</shortName>
        <ecNumber evidence="3 9">4.2.1.49</ecNumber>
    </recommendedName>
    <alternativeName>
        <fullName evidence="7 9">Imidazolonepropionate hydrolase</fullName>
    </alternativeName>
</protein>
<comment type="similarity">
    <text evidence="2 9">Belongs to the urocanase family.</text>
</comment>
<evidence type="ECO:0000256" key="5">
    <source>
        <dbReference type="ARBA" id="ARBA00023027"/>
    </source>
</evidence>
<feature type="binding site" evidence="9">
    <location>
        <begin position="286"/>
        <end position="290"/>
    </location>
    <ligand>
        <name>NAD(+)</name>
        <dbReference type="ChEBI" id="CHEBI:57540"/>
    </ligand>
</feature>
<evidence type="ECO:0000256" key="4">
    <source>
        <dbReference type="ARBA" id="ARBA00022808"/>
    </source>
</evidence>
<dbReference type="Gene3D" id="3.40.1770.10">
    <property type="entry name" value="Urocanase superfamily"/>
    <property type="match status" value="1"/>
</dbReference>
<dbReference type="Pfam" id="PF01175">
    <property type="entry name" value="Urocanase"/>
    <property type="match status" value="1"/>
</dbReference>
<feature type="binding site" evidence="9">
    <location>
        <position position="153"/>
    </location>
    <ligand>
        <name>NAD(+)</name>
        <dbReference type="ChEBI" id="CHEBI:57540"/>
    </ligand>
</feature>
<keyword evidence="15" id="KW-1185">Reference proteome</keyword>
<evidence type="ECO:0000313" key="15">
    <source>
        <dbReference type="Proteomes" id="UP000671914"/>
    </source>
</evidence>
<feature type="binding site" evidence="9">
    <location>
        <position position="224"/>
    </location>
    <ligand>
        <name>NAD(+)</name>
        <dbReference type="ChEBI" id="CHEBI:57540"/>
    </ligand>
</feature>
<comment type="subcellular location">
    <subcellularLocation>
        <location evidence="9">Cytoplasm</location>
    </subcellularLocation>
</comment>
<comment type="pathway">
    <text evidence="1 9">Amino-acid degradation; L-histidine degradation into L-glutamate; N-formimidoyl-L-glutamate from L-histidine: step 2/3.</text>
</comment>
<dbReference type="InterPro" id="IPR035085">
    <property type="entry name" value="Urocanase_Rossmann-like"/>
</dbReference>
<dbReference type="Proteomes" id="UP000671914">
    <property type="component" value="Chromosome"/>
</dbReference>
<comment type="catalytic activity">
    <reaction evidence="8 9">
        <text>4-imidazolone-5-propanoate = trans-urocanate + H2O</text>
        <dbReference type="Rhea" id="RHEA:13101"/>
        <dbReference type="ChEBI" id="CHEBI:15377"/>
        <dbReference type="ChEBI" id="CHEBI:17771"/>
        <dbReference type="ChEBI" id="CHEBI:77893"/>
        <dbReference type="EC" id="4.2.1.49"/>
    </reaction>
</comment>
<dbReference type="Gene3D" id="3.40.50.10730">
    <property type="entry name" value="Urocanase like domains"/>
    <property type="match status" value="1"/>
</dbReference>
<evidence type="ECO:0000256" key="6">
    <source>
        <dbReference type="ARBA" id="ARBA00023239"/>
    </source>
</evidence>
<dbReference type="SUPFAM" id="SSF111326">
    <property type="entry name" value="Urocanase"/>
    <property type="match status" value="1"/>
</dbReference>
<dbReference type="InterPro" id="IPR023637">
    <property type="entry name" value="Urocanase-like"/>
</dbReference>
<dbReference type="PANTHER" id="PTHR12216:SF4">
    <property type="entry name" value="UROCANATE HYDRATASE"/>
    <property type="match status" value="1"/>
</dbReference>
<dbReference type="PROSITE" id="PS01233">
    <property type="entry name" value="UROCANASE"/>
    <property type="match status" value="1"/>
</dbReference>
<evidence type="ECO:0000256" key="10">
    <source>
        <dbReference type="SAM" id="MobiDB-lite"/>
    </source>
</evidence>
<comment type="function">
    <text evidence="9">Catalyzes the conversion of urocanate to 4-imidazolone-5-propionate.</text>
</comment>
<dbReference type="GO" id="GO:0006548">
    <property type="term" value="P:L-histidine catabolic process"/>
    <property type="evidence" value="ECO:0007669"/>
    <property type="project" value="UniProtKB-UniRule"/>
</dbReference>
<dbReference type="GO" id="GO:0005737">
    <property type="term" value="C:cytoplasm"/>
    <property type="evidence" value="ECO:0007669"/>
    <property type="project" value="UniProtKB-SubCell"/>
</dbReference>
<feature type="binding site" evidence="9">
    <location>
        <begin position="295"/>
        <end position="296"/>
    </location>
    <ligand>
        <name>NAD(+)</name>
        <dbReference type="ChEBI" id="CHEBI:57540"/>
    </ligand>
</feature>
<dbReference type="AlphaFoldDB" id="A0A975IPM3"/>
<evidence type="ECO:0000259" key="13">
    <source>
        <dbReference type="Pfam" id="PF17392"/>
    </source>
</evidence>
<evidence type="ECO:0000256" key="7">
    <source>
        <dbReference type="ARBA" id="ARBA00031640"/>
    </source>
</evidence>
<dbReference type="GO" id="GO:0016153">
    <property type="term" value="F:urocanate hydratase activity"/>
    <property type="evidence" value="ECO:0007669"/>
    <property type="project" value="UniProtKB-UniRule"/>
</dbReference>
<dbReference type="NCBIfam" id="TIGR01228">
    <property type="entry name" value="hutU"/>
    <property type="match status" value="1"/>
</dbReference>
<keyword evidence="5 9" id="KW-0520">NAD</keyword>
<dbReference type="HAMAP" id="MF_00577">
    <property type="entry name" value="HutU"/>
    <property type="match status" value="1"/>
</dbReference>
<comment type="cofactor">
    <cofactor evidence="9">
        <name>NAD(+)</name>
        <dbReference type="ChEBI" id="CHEBI:57540"/>
    </cofactor>
    <text evidence="9">Binds 1 NAD(+) per subunit.</text>
</comment>
<feature type="domain" description="Urocanase Rossmann-like" evidence="11">
    <location>
        <begin position="163"/>
        <end position="372"/>
    </location>
</feature>
<feature type="binding site" evidence="9">
    <location>
        <position position="516"/>
    </location>
    <ligand>
        <name>NAD(+)</name>
        <dbReference type="ChEBI" id="CHEBI:57540"/>
    </ligand>
</feature>
<keyword evidence="9" id="KW-0963">Cytoplasm</keyword>
<feature type="binding site" evidence="9">
    <location>
        <position position="344"/>
    </location>
    <ligand>
        <name>NAD(+)</name>
        <dbReference type="ChEBI" id="CHEBI:57540"/>
    </ligand>
</feature>
<dbReference type="InterPro" id="IPR035401">
    <property type="entry name" value="Urocanase_C"/>
</dbReference>
<dbReference type="InterPro" id="IPR036190">
    <property type="entry name" value="Urocanase_sf"/>
</dbReference>
<dbReference type="InterPro" id="IPR055351">
    <property type="entry name" value="Urocanase"/>
</dbReference>
<feature type="binding site" evidence="9">
    <location>
        <position position="219"/>
    </location>
    <ligand>
        <name>NAD(+)</name>
        <dbReference type="ChEBI" id="CHEBI:57540"/>
    </ligand>
</feature>
<proteinExistence type="inferred from homology"/>
<keyword evidence="4 9" id="KW-0369">Histidine metabolism</keyword>
<feature type="binding site" evidence="9">
    <location>
        <begin position="75"/>
        <end position="76"/>
    </location>
    <ligand>
        <name>NAD(+)</name>
        <dbReference type="ChEBI" id="CHEBI:57540"/>
    </ligand>
</feature>
<dbReference type="Pfam" id="PF17391">
    <property type="entry name" value="Urocanase_N"/>
    <property type="match status" value="1"/>
</dbReference>
<feature type="domain" description="Urocanase C-terminal" evidence="13">
    <location>
        <begin position="375"/>
        <end position="569"/>
    </location>
</feature>
<feature type="active site" evidence="9">
    <location>
        <position position="434"/>
    </location>
</feature>
<reference evidence="14" key="1">
    <citation type="submission" date="2021-03" db="EMBL/GenBank/DDBJ databases">
        <title>Agromyces archimandritus sp. nov., isolated from the cockroach Archimandrita tessellata.</title>
        <authorList>
            <person name="Guzman J."/>
            <person name="Ortuzar M."/>
            <person name="Poehlein A."/>
            <person name="Daniel R."/>
            <person name="Trujillo M."/>
            <person name="Vilcinskas A."/>
        </authorList>
    </citation>
    <scope>NUCLEOTIDE SEQUENCE</scope>
    <source>
        <strain evidence="14">G127AT</strain>
    </source>
</reference>
<evidence type="ECO:0000256" key="9">
    <source>
        <dbReference type="HAMAP-Rule" id="MF_00577"/>
    </source>
</evidence>
<feature type="compositionally biased region" description="Polar residues" evidence="10">
    <location>
        <begin position="1"/>
        <end position="17"/>
    </location>
</feature>
<evidence type="ECO:0000256" key="1">
    <source>
        <dbReference type="ARBA" id="ARBA00004794"/>
    </source>
</evidence>
<feature type="domain" description="Urocanase N-terminal" evidence="12">
    <location>
        <begin position="34"/>
        <end position="160"/>
    </location>
</feature>
<keyword evidence="6 9" id="KW-0456">Lyase</keyword>
<dbReference type="InterPro" id="IPR035400">
    <property type="entry name" value="Urocanase_N"/>
</dbReference>
<sequence>MSDPSTNDAGTSDTGTSDAADGRPAASTPGPRPVRAPRGTERTARSWQTEAPLRMLMNNLDPAVAERPDDLVVYGGTGRAARSWAAFDAIVASLRELEGDETLLVQSGKPVGVFRTHEWAPRVLIANSNLVPDWATWPEFRRLEHEGLTMYGQMTAGSWIYIGTQGILQGTFETFAAVAESLGRDSLAGTLTLTAGCGGMGGAQPLAVTMNGGAVLIVDVDASRLERRVAHGYLDELAASLEEGLERVLAAKAEGRALSVGVVGNAASVFPELLARGVPVDVVTDQTSAHDPLSYLPEGVPVGEWAELAASAPEDFTARARASMARHVEAMAGFRDAGAAVFDYGNSIRREAELGGLAHERAFAFPGFVPAYIRPLFAEGKGPFRWAALSGDPADIAATDRAILELFPHDAKLRRWIEQAGEKVRFEGLPARICWLGYGERHLAGLRFNEMVASGELSAPVVIGRDHLDSGSVASPYRETEAMADGSDAIADWPLLNALLNTASGATWVSIHHGGGVGIGRSIHAGQVVVADGTPLAAEKIARVLVNDPGTGVMRHADAGYARAVDVARERGVRLPMEGR</sequence>
<dbReference type="NCBIfam" id="NF003820">
    <property type="entry name" value="PRK05414.1"/>
    <property type="match status" value="1"/>
</dbReference>
<evidence type="ECO:0000256" key="2">
    <source>
        <dbReference type="ARBA" id="ARBA00007578"/>
    </source>
</evidence>
<dbReference type="RefSeq" id="WP_210901063.1">
    <property type="nucleotide sequence ID" value="NZ_CP071696.1"/>
</dbReference>
<dbReference type="Pfam" id="PF17392">
    <property type="entry name" value="Urocanase_C"/>
    <property type="match status" value="1"/>
</dbReference>
<name>A0A975IPM3_9MICO</name>